<evidence type="ECO:0000313" key="1">
    <source>
        <dbReference type="EMBL" id="GAJ07331.1"/>
    </source>
</evidence>
<dbReference type="AlphaFoldDB" id="X1V593"/>
<name>X1V593_9ZZZZ</name>
<organism evidence="1">
    <name type="scientific">marine sediment metagenome</name>
    <dbReference type="NCBI Taxonomy" id="412755"/>
    <lineage>
        <taxon>unclassified sequences</taxon>
        <taxon>metagenomes</taxon>
        <taxon>ecological metagenomes</taxon>
    </lineage>
</organism>
<reference evidence="1" key="1">
    <citation type="journal article" date="2014" name="Front. Microbiol.">
        <title>High frequency of phylogenetically diverse reductive dehalogenase-homologous genes in deep subseafloor sedimentary metagenomes.</title>
        <authorList>
            <person name="Kawai M."/>
            <person name="Futagami T."/>
            <person name="Toyoda A."/>
            <person name="Takaki Y."/>
            <person name="Nishi S."/>
            <person name="Hori S."/>
            <person name="Arai W."/>
            <person name="Tsubouchi T."/>
            <person name="Morono Y."/>
            <person name="Uchiyama I."/>
            <person name="Ito T."/>
            <person name="Fujiyama A."/>
            <person name="Inagaki F."/>
            <person name="Takami H."/>
        </authorList>
    </citation>
    <scope>NUCLEOTIDE SEQUENCE</scope>
    <source>
        <strain evidence="1">Expedition CK06-06</strain>
    </source>
</reference>
<accession>X1V593</accession>
<dbReference type="EMBL" id="BARW01026609">
    <property type="protein sequence ID" value="GAJ07331.1"/>
    <property type="molecule type" value="Genomic_DNA"/>
</dbReference>
<proteinExistence type="predicted"/>
<gene>
    <name evidence="1" type="ORF">S12H4_43366</name>
</gene>
<protein>
    <submittedName>
        <fullName evidence="1">Uncharacterized protein</fullName>
    </submittedName>
</protein>
<feature type="non-terminal residue" evidence="1">
    <location>
        <position position="1"/>
    </location>
</feature>
<sequence length="29" mass="3321">IRALSELKLVKLLAVFTYIEIKKENDVSS</sequence>
<comment type="caution">
    <text evidence="1">The sequence shown here is derived from an EMBL/GenBank/DDBJ whole genome shotgun (WGS) entry which is preliminary data.</text>
</comment>